<proteinExistence type="predicted"/>
<dbReference type="Pfam" id="PF25145">
    <property type="entry name" value="NfeD1b_N"/>
    <property type="match status" value="1"/>
</dbReference>
<dbReference type="Proteomes" id="UP001432180">
    <property type="component" value="Chromosome"/>
</dbReference>
<evidence type="ECO:0000256" key="2">
    <source>
        <dbReference type="ARBA" id="ARBA00022692"/>
    </source>
</evidence>
<dbReference type="PANTHER" id="PTHR33507:SF4">
    <property type="entry name" value="NODULATION COMPETITIVENESS PROTEIN NFED"/>
    <property type="match status" value="1"/>
</dbReference>
<protein>
    <recommendedName>
        <fullName evidence="12">Nodulation protein NfeD</fullName>
    </recommendedName>
</protein>
<dbReference type="InterPro" id="IPR012340">
    <property type="entry name" value="NA-bd_OB-fold"/>
</dbReference>
<keyword evidence="3 6" id="KW-1133">Transmembrane helix</keyword>
<feature type="domain" description="NfeD1b N-terminal" evidence="9">
    <location>
        <begin position="107"/>
        <end position="209"/>
    </location>
</feature>
<feature type="transmembrane region" description="Helical" evidence="6">
    <location>
        <begin position="385"/>
        <end position="404"/>
    </location>
</feature>
<organism evidence="10 11">
    <name type="scientific">Thiorhodovibrio winogradskyi</name>
    <dbReference type="NCBI Taxonomy" id="77007"/>
    <lineage>
        <taxon>Bacteria</taxon>
        <taxon>Pseudomonadati</taxon>
        <taxon>Pseudomonadota</taxon>
        <taxon>Gammaproteobacteria</taxon>
        <taxon>Chromatiales</taxon>
        <taxon>Chromatiaceae</taxon>
        <taxon>Thiorhodovibrio</taxon>
    </lineage>
</organism>
<dbReference type="SUPFAM" id="SSF52096">
    <property type="entry name" value="ClpP/crotonase"/>
    <property type="match status" value="1"/>
</dbReference>
<dbReference type="InterPro" id="IPR002810">
    <property type="entry name" value="NfeD-like_C"/>
</dbReference>
<feature type="region of interest" description="Disordered" evidence="5">
    <location>
        <begin position="207"/>
        <end position="263"/>
    </location>
</feature>
<feature type="transmembrane region" description="Helical" evidence="6">
    <location>
        <begin position="458"/>
        <end position="479"/>
    </location>
</feature>
<dbReference type="InterPro" id="IPR056738">
    <property type="entry name" value="NfeD1b_N"/>
</dbReference>
<feature type="transmembrane region" description="Helical" evidence="6">
    <location>
        <begin position="416"/>
        <end position="446"/>
    </location>
</feature>
<dbReference type="Gene3D" id="3.90.226.10">
    <property type="entry name" value="2-enoyl-CoA Hydratase, Chain A, domain 1"/>
    <property type="match status" value="1"/>
</dbReference>
<dbReference type="Gene3D" id="2.40.50.140">
    <property type="entry name" value="Nucleic acid-binding proteins"/>
    <property type="match status" value="1"/>
</dbReference>
<evidence type="ECO:0008006" key="12">
    <source>
        <dbReference type="Google" id="ProtNLM"/>
    </source>
</evidence>
<comment type="subcellular location">
    <subcellularLocation>
        <location evidence="1">Membrane</location>
        <topology evidence="1">Multi-pass membrane protein</topology>
    </subcellularLocation>
</comment>
<gene>
    <name evidence="10" type="ORF">Thiowin_03505</name>
</gene>
<evidence type="ECO:0000313" key="10">
    <source>
        <dbReference type="EMBL" id="WPL18432.1"/>
    </source>
</evidence>
<keyword evidence="4 6" id="KW-0472">Membrane</keyword>
<accession>A0ABZ0SEA4</accession>
<evidence type="ECO:0000313" key="11">
    <source>
        <dbReference type="Proteomes" id="UP001432180"/>
    </source>
</evidence>
<feature type="domain" description="NfeD-like C-terminal" evidence="7">
    <location>
        <begin position="495"/>
        <end position="553"/>
    </location>
</feature>
<evidence type="ECO:0000256" key="4">
    <source>
        <dbReference type="ARBA" id="ARBA00023136"/>
    </source>
</evidence>
<sequence length="569" mass="59128">MLAEYRRLIDGSGPPPVRLARKSLAPGTKVALVKGLRSLWFSQAIWSRRGIRHDPNKTNWTNWTNPTNSTNRTNRRRPIRFLIPSLMLLLIAAGPSAKPTVDGREALVIPIDGAIGAATGEFVVSGLEQAAQTDAELVILRMDTPGGLDQTMRRIIKAILASPVPVASFVAPPGARAASAGTYLLYASQIAAMAPATNLGAATPVQVGGGLPGLGERSPHSAPSPSPSREDVDTGGSDGDGDGNKSENANGPRADSQDSASASERKLVNDAVAYIRGLAELRGRNADWAEEAVRASVSLNAKDAAARDVIDLVAADIPTLLERIDGRRVQTAAGERALDTAGIAVREIAPDWRIKLLSVIANPNVAYILLLIGIYGILFELSNPGALFPGTLGAICLLLAFYALQVLPVNDAGIGLILLGVLLMVGEALAPSFGALGIGGLAAFVFGSVILMDEAGIAVSWPVIAITTGLSAALSFWVIGRFIGLHGKASTVGADHLVGVIGEARTNFGGASDKTGQVHIEGELWQASSRSPVQHGESVRVLAISGLKLEVAPAAAPKQSPSANPLPTT</sequence>
<dbReference type="InterPro" id="IPR052165">
    <property type="entry name" value="Membrane_assoc_protease"/>
</dbReference>
<evidence type="ECO:0000259" key="9">
    <source>
        <dbReference type="Pfam" id="PF25145"/>
    </source>
</evidence>
<dbReference type="Pfam" id="PF01957">
    <property type="entry name" value="NfeD"/>
    <property type="match status" value="1"/>
</dbReference>
<evidence type="ECO:0000259" key="8">
    <source>
        <dbReference type="Pfam" id="PF24961"/>
    </source>
</evidence>
<keyword evidence="2 6" id="KW-0812">Transmembrane</keyword>
<feature type="domain" description="NfeD integral membrane" evidence="8">
    <location>
        <begin position="364"/>
        <end position="479"/>
    </location>
</feature>
<evidence type="ECO:0000256" key="6">
    <source>
        <dbReference type="SAM" id="Phobius"/>
    </source>
</evidence>
<dbReference type="SUPFAM" id="SSF141322">
    <property type="entry name" value="NfeD domain-like"/>
    <property type="match status" value="1"/>
</dbReference>
<keyword evidence="11" id="KW-1185">Reference proteome</keyword>
<evidence type="ECO:0000256" key="5">
    <source>
        <dbReference type="SAM" id="MobiDB-lite"/>
    </source>
</evidence>
<evidence type="ECO:0000259" key="7">
    <source>
        <dbReference type="Pfam" id="PF01957"/>
    </source>
</evidence>
<evidence type="ECO:0000256" key="1">
    <source>
        <dbReference type="ARBA" id="ARBA00004141"/>
    </source>
</evidence>
<dbReference type="Pfam" id="PF24961">
    <property type="entry name" value="NfeD_membrane"/>
    <property type="match status" value="1"/>
</dbReference>
<feature type="transmembrane region" description="Helical" evidence="6">
    <location>
        <begin position="356"/>
        <end position="379"/>
    </location>
</feature>
<dbReference type="InterPro" id="IPR056739">
    <property type="entry name" value="NfeD_membrane"/>
</dbReference>
<dbReference type="PANTHER" id="PTHR33507">
    <property type="entry name" value="INNER MEMBRANE PROTEIN YBBJ"/>
    <property type="match status" value="1"/>
</dbReference>
<evidence type="ECO:0000256" key="3">
    <source>
        <dbReference type="ARBA" id="ARBA00022989"/>
    </source>
</evidence>
<dbReference type="EMBL" id="CP121472">
    <property type="protein sequence ID" value="WPL18432.1"/>
    <property type="molecule type" value="Genomic_DNA"/>
</dbReference>
<name>A0ABZ0SEA4_9GAMM</name>
<reference evidence="10 11" key="1">
    <citation type="journal article" date="2023" name="Microorganisms">
        <title>Thiorhodovibrio frisius and Trv. litoralis spp. nov., Two Novel Members from a Clade of Fastidious Purple Sulfur Bacteria That Exhibit Unique Red-Shifted Light-Harvesting Capabilities.</title>
        <authorList>
            <person name="Methner A."/>
            <person name="Kuzyk S.B."/>
            <person name="Petersen J."/>
            <person name="Bauer S."/>
            <person name="Brinkmann H."/>
            <person name="Sichau K."/>
            <person name="Wanner G."/>
            <person name="Wolf J."/>
            <person name="Neumann-Schaal M."/>
            <person name="Henke P."/>
            <person name="Tank M."/>
            <person name="Sproer C."/>
            <person name="Bunk B."/>
            <person name="Overmann J."/>
        </authorList>
    </citation>
    <scope>NUCLEOTIDE SEQUENCE [LARGE SCALE GENOMIC DNA]</scope>
    <source>
        <strain evidence="10 11">DSM 6702</strain>
    </source>
</reference>
<dbReference type="CDD" id="cd07020">
    <property type="entry name" value="Clp_protease_NfeD_1"/>
    <property type="match status" value="1"/>
</dbReference>
<dbReference type="InterPro" id="IPR029045">
    <property type="entry name" value="ClpP/crotonase-like_dom_sf"/>
</dbReference>